<comment type="caution">
    <text evidence="1">The sequence shown here is derived from an EMBL/GenBank/DDBJ whole genome shotgun (WGS) entry which is preliminary data.</text>
</comment>
<reference evidence="1 2" key="1">
    <citation type="journal article" date="2015" name="Genome Announc.">
        <title>Expanding the biotechnology potential of lactobacilli through comparative genomics of 213 strains and associated genera.</title>
        <authorList>
            <person name="Sun Z."/>
            <person name="Harris H.M."/>
            <person name="McCann A."/>
            <person name="Guo C."/>
            <person name="Argimon S."/>
            <person name="Zhang W."/>
            <person name="Yang X."/>
            <person name="Jeffery I.B."/>
            <person name="Cooney J.C."/>
            <person name="Kagawa T.F."/>
            <person name="Liu W."/>
            <person name="Song Y."/>
            <person name="Salvetti E."/>
            <person name="Wrobel A."/>
            <person name="Rasinkangas P."/>
            <person name="Parkhill J."/>
            <person name="Rea M.C."/>
            <person name="O'Sullivan O."/>
            <person name="Ritari J."/>
            <person name="Douillard F.P."/>
            <person name="Paul Ross R."/>
            <person name="Yang R."/>
            <person name="Briner A.E."/>
            <person name="Felis G.E."/>
            <person name="de Vos W.M."/>
            <person name="Barrangou R."/>
            <person name="Klaenhammer T.R."/>
            <person name="Caufield P.W."/>
            <person name="Cui Y."/>
            <person name="Zhang H."/>
            <person name="O'Toole P.W."/>
        </authorList>
    </citation>
    <scope>NUCLEOTIDE SEQUENCE [LARGE SCALE GENOMIC DNA]</scope>
    <source>
        <strain evidence="1 2">DSM 5707</strain>
    </source>
</reference>
<gene>
    <name evidence="1" type="ORF">FC51_GL002118</name>
</gene>
<name>A0A0R1Z657_9LACO</name>
<organism evidence="1 2">
    <name type="scientific">Lentilactobacillus parabuchneri DSM 5707 = NBRC 107865</name>
    <dbReference type="NCBI Taxonomy" id="1423784"/>
    <lineage>
        <taxon>Bacteria</taxon>
        <taxon>Bacillati</taxon>
        <taxon>Bacillota</taxon>
        <taxon>Bacilli</taxon>
        <taxon>Lactobacillales</taxon>
        <taxon>Lactobacillaceae</taxon>
        <taxon>Lentilactobacillus</taxon>
    </lineage>
</organism>
<evidence type="ECO:0000313" key="2">
    <source>
        <dbReference type="Proteomes" id="UP000051957"/>
    </source>
</evidence>
<proteinExistence type="predicted"/>
<dbReference type="Proteomes" id="UP000051957">
    <property type="component" value="Unassembled WGS sequence"/>
</dbReference>
<dbReference type="AlphaFoldDB" id="A0A0R1Z657"/>
<sequence length="562" mass="60462">MYTKVGTLKGARVVATKSTLRGLAISSDSRSNVRAYRVAVTSRGSVYYKVVTFDGMYRGWIYSGKSTGYFGGGLKRYSTFINQGMSALSADQQNAMYRITTPGTRNDGKSVTYKEPSWTQYKVGRAITDSSMYANTNFRINQVGIRTRENDQWVHIYDPNNVNSPATGWILLSGLSQVPTVNQVPDNAIRVNLVDASGKAVSSFDYPRVGGLKGAIFGTNVNGQWSLDSTDQSAVTTKIQSLLSGTDYNLAALTLSQITQLAQTTFGSTVTITVNLADKVADNAVRINLTTTDGKLIKSFDWVRNGATKGSVIGTLSDGEKSDITTKISSLLTNSTFSLAKSGLNATQIQSISTGVFGGQVNVVVNPTVVDQDVSSKIIPMSIASNDTDVKDAQALSPINADYDDTSVDLIVTKDGNEVSMSAADLHSSKVSDITDILKQLTNTNDKGKKALSKINDDFKNAAVKKFQSNLTAIDGFKGKSGAEFTKGDLSGYLIDNFNTLTSPLYPQLTSLGKGKGATVSYYYVTFSLDQSKVNAGKFGDETTVYYIMSAPQQQPKQPAQN</sequence>
<evidence type="ECO:0008006" key="3">
    <source>
        <dbReference type="Google" id="ProtNLM"/>
    </source>
</evidence>
<protein>
    <recommendedName>
        <fullName evidence="3">Surface layer protein SlpB</fullName>
    </recommendedName>
</protein>
<accession>A0A0R1Z657</accession>
<dbReference type="EMBL" id="AZGK01000006">
    <property type="protein sequence ID" value="KRM46540.1"/>
    <property type="molecule type" value="Genomic_DNA"/>
</dbReference>
<evidence type="ECO:0000313" key="1">
    <source>
        <dbReference type="EMBL" id="KRM46540.1"/>
    </source>
</evidence>
<dbReference type="PATRIC" id="fig|1423784.4.peg.2161"/>